<dbReference type="Gene3D" id="1.20.1250.20">
    <property type="entry name" value="MFS general substrate transporter like domains"/>
    <property type="match status" value="1"/>
</dbReference>
<evidence type="ECO:0000256" key="2">
    <source>
        <dbReference type="ARBA" id="ARBA00022448"/>
    </source>
</evidence>
<feature type="transmembrane region" description="Helical" evidence="6">
    <location>
        <begin position="334"/>
        <end position="356"/>
    </location>
</feature>
<feature type="transmembrane region" description="Helical" evidence="6">
    <location>
        <begin position="162"/>
        <end position="182"/>
    </location>
</feature>
<dbReference type="GO" id="GO:0016020">
    <property type="term" value="C:membrane"/>
    <property type="evidence" value="ECO:0007669"/>
    <property type="project" value="UniProtKB-SubCell"/>
</dbReference>
<reference evidence="8" key="1">
    <citation type="journal article" date="2020" name="mSystems">
        <title>Genome- and Community-Level Interaction Insights into Carbon Utilization and Element Cycling Functions of Hydrothermarchaeota in Hydrothermal Sediment.</title>
        <authorList>
            <person name="Zhou Z."/>
            <person name="Liu Y."/>
            <person name="Xu W."/>
            <person name="Pan J."/>
            <person name="Luo Z.H."/>
            <person name="Li M."/>
        </authorList>
    </citation>
    <scope>NUCLEOTIDE SEQUENCE [LARGE SCALE GENOMIC DNA]</scope>
    <source>
        <strain evidence="8">SpSt-477</strain>
    </source>
</reference>
<feature type="transmembrane region" description="Helical" evidence="6">
    <location>
        <begin position="132"/>
        <end position="150"/>
    </location>
</feature>
<dbReference type="SUPFAM" id="SSF103473">
    <property type="entry name" value="MFS general substrate transporter"/>
    <property type="match status" value="1"/>
</dbReference>
<evidence type="ECO:0000256" key="6">
    <source>
        <dbReference type="SAM" id="Phobius"/>
    </source>
</evidence>
<evidence type="ECO:0000256" key="5">
    <source>
        <dbReference type="ARBA" id="ARBA00023136"/>
    </source>
</evidence>
<feature type="transmembrane region" description="Helical" evidence="6">
    <location>
        <begin position="40"/>
        <end position="62"/>
    </location>
</feature>
<organism evidence="8">
    <name type="scientific">Desulfatirhabdium butyrativorans</name>
    <dbReference type="NCBI Taxonomy" id="340467"/>
    <lineage>
        <taxon>Bacteria</taxon>
        <taxon>Pseudomonadati</taxon>
        <taxon>Thermodesulfobacteriota</taxon>
        <taxon>Desulfobacteria</taxon>
        <taxon>Desulfobacterales</taxon>
        <taxon>Desulfatirhabdiaceae</taxon>
        <taxon>Desulfatirhabdium</taxon>
    </lineage>
</organism>
<feature type="transmembrane region" description="Helical" evidence="6">
    <location>
        <begin position="362"/>
        <end position="382"/>
    </location>
</feature>
<dbReference type="EMBL" id="DSUH01000202">
    <property type="protein sequence ID" value="HGU32900.1"/>
    <property type="molecule type" value="Genomic_DNA"/>
</dbReference>
<dbReference type="PANTHER" id="PTHR23506:SF23">
    <property type="entry name" value="GH10249P"/>
    <property type="match status" value="1"/>
</dbReference>
<comment type="subcellular location">
    <subcellularLocation>
        <location evidence="1">Membrane</location>
        <topology evidence="1">Multi-pass membrane protein</topology>
    </subcellularLocation>
</comment>
<feature type="transmembrane region" description="Helical" evidence="6">
    <location>
        <begin position="240"/>
        <end position="262"/>
    </location>
</feature>
<evidence type="ECO:0000256" key="3">
    <source>
        <dbReference type="ARBA" id="ARBA00022692"/>
    </source>
</evidence>
<feature type="transmembrane region" description="Helical" evidence="6">
    <location>
        <begin position="213"/>
        <end position="234"/>
    </location>
</feature>
<feature type="domain" description="Major facilitator superfamily (MFS) profile" evidence="7">
    <location>
        <begin position="8"/>
        <end position="388"/>
    </location>
</feature>
<keyword evidence="4 6" id="KW-1133">Transmembrane helix</keyword>
<sequence>MNAQQNRIFYTLFFSVFCAVLGVGIVIPLLPVYAKQIGSSGLQIGLIFGAFSISRTLMLPFFGRRSDATARKPFIVFGLLCYAFVSVAFVYSTGVHSLIIIRFVQGIASAMILPVAQAYLGDITLSGTEGRTMGLFNLSMFSGLSLGPLAGGMISQHFDMDTAYFCMGVLSAAGFLMCLLLLPSSRQERQMHQRKPPAAWGLLLADRELNTLMLLRFAHTSCIGMLWGFLPVYAGSVFGLSPMATGTLVTMSVLVSGLLNWPMGVLSDRMSKKVLGILGGMIVAVSVASMVRAGGFWDLFWASAGFGIGGGMLTPAVMGMAVGCGSRMESMGSVMALMTVGHSTGMMVGSVSAGWIMDRWGITAAFGVMAVLMTACTLWFGLNPYKPR</sequence>
<protein>
    <submittedName>
        <fullName evidence="8">MFS transporter</fullName>
    </submittedName>
</protein>
<name>A0A7C4MML2_9BACT</name>
<evidence type="ECO:0000256" key="4">
    <source>
        <dbReference type="ARBA" id="ARBA00022989"/>
    </source>
</evidence>
<dbReference type="CDD" id="cd17325">
    <property type="entry name" value="MFS_MdtG_SLC18_like"/>
    <property type="match status" value="1"/>
</dbReference>
<dbReference type="PROSITE" id="PS50850">
    <property type="entry name" value="MFS"/>
    <property type="match status" value="1"/>
</dbReference>
<dbReference type="InterPro" id="IPR020846">
    <property type="entry name" value="MFS_dom"/>
</dbReference>
<feature type="transmembrane region" description="Helical" evidence="6">
    <location>
        <begin position="12"/>
        <end position="34"/>
    </location>
</feature>
<comment type="caution">
    <text evidence="8">The sequence shown here is derived from an EMBL/GenBank/DDBJ whole genome shotgun (WGS) entry which is preliminary data.</text>
</comment>
<keyword evidence="5 6" id="KW-0472">Membrane</keyword>
<proteinExistence type="predicted"/>
<evidence type="ECO:0000313" key="8">
    <source>
        <dbReference type="EMBL" id="HGU32900.1"/>
    </source>
</evidence>
<dbReference type="Pfam" id="PF07690">
    <property type="entry name" value="MFS_1"/>
    <property type="match status" value="1"/>
</dbReference>
<dbReference type="InterPro" id="IPR011701">
    <property type="entry name" value="MFS"/>
</dbReference>
<keyword evidence="3 6" id="KW-0812">Transmembrane</keyword>
<evidence type="ECO:0000256" key="1">
    <source>
        <dbReference type="ARBA" id="ARBA00004141"/>
    </source>
</evidence>
<dbReference type="GO" id="GO:0022857">
    <property type="term" value="F:transmembrane transporter activity"/>
    <property type="evidence" value="ECO:0007669"/>
    <property type="project" value="InterPro"/>
</dbReference>
<feature type="transmembrane region" description="Helical" evidence="6">
    <location>
        <begin position="99"/>
        <end position="120"/>
    </location>
</feature>
<feature type="transmembrane region" description="Helical" evidence="6">
    <location>
        <begin position="299"/>
        <end position="322"/>
    </location>
</feature>
<evidence type="ECO:0000259" key="7">
    <source>
        <dbReference type="PROSITE" id="PS50850"/>
    </source>
</evidence>
<dbReference type="InterPro" id="IPR036259">
    <property type="entry name" value="MFS_trans_sf"/>
</dbReference>
<feature type="transmembrane region" description="Helical" evidence="6">
    <location>
        <begin position="274"/>
        <end position="293"/>
    </location>
</feature>
<dbReference type="AlphaFoldDB" id="A0A7C4MML2"/>
<accession>A0A7C4MML2</accession>
<keyword evidence="2" id="KW-0813">Transport</keyword>
<dbReference type="PANTHER" id="PTHR23506">
    <property type="entry name" value="GH10249P"/>
    <property type="match status" value="1"/>
</dbReference>
<gene>
    <name evidence="8" type="ORF">ENS29_08590</name>
</gene>
<dbReference type="InterPro" id="IPR050930">
    <property type="entry name" value="MFS_Vesicular_Transporter"/>
</dbReference>
<feature type="transmembrane region" description="Helical" evidence="6">
    <location>
        <begin position="74"/>
        <end position="93"/>
    </location>
</feature>